<dbReference type="PANTHER" id="PTHR21661:SF71">
    <property type="entry name" value="EPOXIDE HYDROLASE N-TERMINAL DOMAIN-CONTAINING PROTEIN"/>
    <property type="match status" value="1"/>
</dbReference>
<dbReference type="Proteomes" id="UP000754883">
    <property type="component" value="Unassembled WGS sequence"/>
</dbReference>
<dbReference type="AlphaFoldDB" id="A0A9N9YAL3"/>
<dbReference type="OrthoDB" id="7130006at2759"/>
<accession>A0A9N9YAL3</accession>
<dbReference type="PANTHER" id="PTHR21661">
    <property type="entry name" value="EPOXIDE HYDROLASE 1-RELATED"/>
    <property type="match status" value="1"/>
</dbReference>
<feature type="domain" description="Epoxide hydrolase N-terminal" evidence="4">
    <location>
        <begin position="17"/>
        <end position="125"/>
    </location>
</feature>
<evidence type="ECO:0000256" key="2">
    <source>
        <dbReference type="ARBA" id="ARBA00022801"/>
    </source>
</evidence>
<sequence length="509" mass="55715">MATPDPASTTPFGEDVVPYQLHVSSKYLKLTEEKLELTRLPRESSEPSPNVWWEPKPEIEALVDFWLEEYSWRDEEDRLNAAVPQFRTQVLVPGSGSSVRIHFIHVRSPHSNAVPLLLIPPFPFANLTLTHLIPSFTDPEDASTQQPFHLVIPSFPGLGFSDALPSNTPVISATAEAFDTVMRRLGYKQYVASNTSVTSNSPSEIDWKLANNLAHNFTDSCLGVHLISPPLEPPRAQDALINWIRWKLSSITGRPRLGYTSEDISAFQKAKSTGRKSPNLQSIDFDIDKFRDPNVLSYALCDSPVGLLIFVLMMLKLLGSTKELSPRTIITLAELIWLPGPEGTLRYWANCISSGADEEKAKKPSARKPRVGITVFVGMNERAAPPVVDQGHLKPAERSYACPGWASARYEVVSTFRVFSKPELVAWDCPEVILDGTRSMIKVILAQDRRMLKASQPGGQLPRPGVSGGELGVSGTTAQGSSGADVSSTANKSPTPPQGEAKGKSVPTA</sequence>
<reference evidence="5 6" key="2">
    <citation type="submission" date="2021-10" db="EMBL/GenBank/DDBJ databases">
        <authorList>
            <person name="Piombo E."/>
        </authorList>
    </citation>
    <scope>NUCLEOTIDE SEQUENCE [LARGE SCALE GENOMIC DNA]</scope>
</reference>
<dbReference type="SUPFAM" id="SSF53474">
    <property type="entry name" value="alpha/beta-Hydrolases"/>
    <property type="match status" value="1"/>
</dbReference>
<evidence type="ECO:0000259" key="4">
    <source>
        <dbReference type="Pfam" id="PF06441"/>
    </source>
</evidence>
<dbReference type="EMBL" id="CABFNO020001568">
    <property type="protein sequence ID" value="CAH0005166.1"/>
    <property type="molecule type" value="Genomic_DNA"/>
</dbReference>
<feature type="compositionally biased region" description="Polar residues" evidence="3">
    <location>
        <begin position="474"/>
        <end position="493"/>
    </location>
</feature>
<reference evidence="6" key="1">
    <citation type="submission" date="2019-06" db="EMBL/GenBank/DDBJ databases">
        <authorList>
            <person name="Broberg M."/>
        </authorList>
    </citation>
    <scope>NUCLEOTIDE SEQUENCE [LARGE SCALE GENOMIC DNA]</scope>
</reference>
<organism evidence="5 6">
    <name type="scientific">Clonostachys byssicola</name>
    <dbReference type="NCBI Taxonomy" id="160290"/>
    <lineage>
        <taxon>Eukaryota</taxon>
        <taxon>Fungi</taxon>
        <taxon>Dikarya</taxon>
        <taxon>Ascomycota</taxon>
        <taxon>Pezizomycotina</taxon>
        <taxon>Sordariomycetes</taxon>
        <taxon>Hypocreomycetidae</taxon>
        <taxon>Hypocreales</taxon>
        <taxon>Bionectriaceae</taxon>
        <taxon>Clonostachys</taxon>
    </lineage>
</organism>
<dbReference type="InterPro" id="IPR010497">
    <property type="entry name" value="Epoxide_hydro_N"/>
</dbReference>
<evidence type="ECO:0000256" key="3">
    <source>
        <dbReference type="SAM" id="MobiDB-lite"/>
    </source>
</evidence>
<keyword evidence="2" id="KW-0378">Hydrolase</keyword>
<dbReference type="Pfam" id="PF06441">
    <property type="entry name" value="EHN"/>
    <property type="match status" value="1"/>
</dbReference>
<keyword evidence="6" id="KW-1185">Reference proteome</keyword>
<dbReference type="InterPro" id="IPR029058">
    <property type="entry name" value="AB_hydrolase_fold"/>
</dbReference>
<dbReference type="GO" id="GO:0097176">
    <property type="term" value="P:epoxide metabolic process"/>
    <property type="evidence" value="ECO:0007669"/>
    <property type="project" value="TreeGrafter"/>
</dbReference>
<protein>
    <recommendedName>
        <fullName evidence="4">Epoxide hydrolase N-terminal domain-containing protein</fullName>
    </recommendedName>
</protein>
<dbReference type="Gene3D" id="3.40.50.1820">
    <property type="entry name" value="alpha/beta hydrolase"/>
    <property type="match status" value="1"/>
</dbReference>
<evidence type="ECO:0000313" key="6">
    <source>
        <dbReference type="Proteomes" id="UP000754883"/>
    </source>
</evidence>
<proteinExistence type="inferred from homology"/>
<evidence type="ECO:0000256" key="1">
    <source>
        <dbReference type="ARBA" id="ARBA00010088"/>
    </source>
</evidence>
<gene>
    <name evidence="5" type="ORF">CBYS24578_00005887</name>
</gene>
<evidence type="ECO:0000313" key="5">
    <source>
        <dbReference type="EMBL" id="CAH0005166.1"/>
    </source>
</evidence>
<dbReference type="GO" id="GO:0004301">
    <property type="term" value="F:epoxide hydrolase activity"/>
    <property type="evidence" value="ECO:0007669"/>
    <property type="project" value="TreeGrafter"/>
</dbReference>
<comment type="caution">
    <text evidence="5">The sequence shown here is derived from an EMBL/GenBank/DDBJ whole genome shotgun (WGS) entry which is preliminary data.</text>
</comment>
<name>A0A9N9YAL3_9HYPO</name>
<comment type="similarity">
    <text evidence="1">Belongs to the peptidase S33 family.</text>
</comment>
<feature type="region of interest" description="Disordered" evidence="3">
    <location>
        <begin position="454"/>
        <end position="509"/>
    </location>
</feature>